<dbReference type="EMBL" id="GL379875">
    <property type="protein sequence ID" value="EGT59205.1"/>
    <property type="molecule type" value="Genomic_DNA"/>
</dbReference>
<accession>G0NFE3</accession>
<name>G0NFE3_CAEBE</name>
<reference evidence="2" key="1">
    <citation type="submission" date="2011-07" db="EMBL/GenBank/DDBJ databases">
        <authorList>
            <consortium name="Caenorhabditis brenneri Sequencing and Analysis Consortium"/>
            <person name="Wilson R.K."/>
        </authorList>
    </citation>
    <scope>NUCLEOTIDE SEQUENCE [LARGE SCALE GENOMIC DNA]</scope>
    <source>
        <strain evidence="2">PB2801</strain>
    </source>
</reference>
<dbReference type="Proteomes" id="UP000008068">
    <property type="component" value="Unassembled WGS sequence"/>
</dbReference>
<proteinExistence type="predicted"/>
<protein>
    <submittedName>
        <fullName evidence="1">Uncharacterized protein</fullName>
    </submittedName>
</protein>
<gene>
    <name evidence="1" type="ORF">CAEBREN_32274</name>
</gene>
<organism evidence="2">
    <name type="scientific">Caenorhabditis brenneri</name>
    <name type="common">Nematode worm</name>
    <dbReference type="NCBI Taxonomy" id="135651"/>
    <lineage>
        <taxon>Eukaryota</taxon>
        <taxon>Metazoa</taxon>
        <taxon>Ecdysozoa</taxon>
        <taxon>Nematoda</taxon>
        <taxon>Chromadorea</taxon>
        <taxon>Rhabditida</taxon>
        <taxon>Rhabditina</taxon>
        <taxon>Rhabditomorpha</taxon>
        <taxon>Rhabditoidea</taxon>
        <taxon>Rhabditidae</taxon>
        <taxon>Peloderinae</taxon>
        <taxon>Caenorhabditis</taxon>
    </lineage>
</organism>
<dbReference type="HOGENOM" id="CLU_2981053_0_0_1"/>
<keyword evidence="2" id="KW-1185">Reference proteome</keyword>
<sequence>MFSSQATSGLGSGTPVTNRYEDFEELVDDIKRQLEAKRLASSIPGLPKVHVLLFIINF</sequence>
<evidence type="ECO:0000313" key="2">
    <source>
        <dbReference type="Proteomes" id="UP000008068"/>
    </source>
</evidence>
<evidence type="ECO:0000313" key="1">
    <source>
        <dbReference type="EMBL" id="EGT59205.1"/>
    </source>
</evidence>
<dbReference type="InParanoid" id="G0NFE3"/>
<dbReference type="AlphaFoldDB" id="G0NFE3"/>